<keyword evidence="2" id="KW-0547">Nucleotide-binding</keyword>
<dbReference type="SUPFAM" id="SSF52540">
    <property type="entry name" value="P-loop containing nucleoside triphosphate hydrolases"/>
    <property type="match status" value="1"/>
</dbReference>
<keyword evidence="2" id="KW-0347">Helicase</keyword>
<evidence type="ECO:0000313" key="2">
    <source>
        <dbReference type="EMBL" id="MBE0402758.1"/>
    </source>
</evidence>
<dbReference type="Proteomes" id="UP000754821">
    <property type="component" value="Unassembled WGS sequence"/>
</dbReference>
<dbReference type="GO" id="GO:0004386">
    <property type="term" value="F:helicase activity"/>
    <property type="evidence" value="ECO:0007669"/>
    <property type="project" value="UniProtKB-KW"/>
</dbReference>
<evidence type="ECO:0000313" key="3">
    <source>
        <dbReference type="Proteomes" id="UP000754821"/>
    </source>
</evidence>
<evidence type="ECO:0000259" key="1">
    <source>
        <dbReference type="Pfam" id="PF04851"/>
    </source>
</evidence>
<dbReference type="Gene3D" id="3.40.50.300">
    <property type="entry name" value="P-loop containing nucleotide triphosphate hydrolases"/>
    <property type="match status" value="1"/>
</dbReference>
<accession>A0ABR9F8F0</accession>
<keyword evidence="2" id="KW-0378">Hydrolase</keyword>
<dbReference type="InterPro" id="IPR006935">
    <property type="entry name" value="Helicase/UvrB_N"/>
</dbReference>
<organism evidence="2 3">
    <name type="scientific">Halomonas citrativorans</name>
    <dbReference type="NCBI Taxonomy" id="2742612"/>
    <lineage>
        <taxon>Bacteria</taxon>
        <taxon>Pseudomonadati</taxon>
        <taxon>Pseudomonadota</taxon>
        <taxon>Gammaproteobacteria</taxon>
        <taxon>Oceanospirillales</taxon>
        <taxon>Halomonadaceae</taxon>
        <taxon>Halomonas</taxon>
    </lineage>
</organism>
<dbReference type="EMBL" id="RRZC01000003">
    <property type="protein sequence ID" value="MBE0402758.1"/>
    <property type="molecule type" value="Genomic_DNA"/>
</dbReference>
<proteinExistence type="predicted"/>
<keyword evidence="2" id="KW-0067">ATP-binding</keyword>
<dbReference type="InterPro" id="IPR027417">
    <property type="entry name" value="P-loop_NTPase"/>
</dbReference>
<comment type="caution">
    <text evidence="2">The sequence shown here is derived from an EMBL/GenBank/DDBJ whole genome shotgun (WGS) entry which is preliminary data.</text>
</comment>
<protein>
    <submittedName>
        <fullName evidence="2">DEAD/DEAH box helicase family protein</fullName>
    </submittedName>
</protein>
<name>A0ABR9F8F0_9GAMM</name>
<reference evidence="2 3" key="1">
    <citation type="submission" date="2020-07" db="EMBL/GenBank/DDBJ databases">
        <title>Halophilic bacteria isolated from french cheeses.</title>
        <authorList>
            <person name="Kothe C.I."/>
            <person name="Farah-Kraiem B."/>
            <person name="Renault P."/>
            <person name="Dridi B."/>
        </authorList>
    </citation>
    <scope>NUCLEOTIDE SEQUENCE [LARGE SCALE GENOMIC DNA]</scope>
    <source>
        <strain evidence="2 3">FME16</strain>
    </source>
</reference>
<dbReference type="RefSeq" id="WP_192526801.1">
    <property type="nucleotide sequence ID" value="NZ_JABUZC010000028.1"/>
</dbReference>
<keyword evidence="3" id="KW-1185">Reference proteome</keyword>
<gene>
    <name evidence="2" type="ORF">EI163_04160</name>
</gene>
<sequence>MAGKPRQAKIRVLSAKNDFLKKLVLNQWVMTRFGIDPLEQCRDKGSQVRPITLLNKNLKESQPGLTGDRHHHYLHALLGGYQSSWQYSEEDLKRFDANIVEHTDALNQQREVEVEWKYFQWLTLLFVEIYLFEYFRDREALKESLNTQVDRFNAFWQGQGYQTGIGRYQDEDLNKLCLQNATGSGKTLLMHTNVRQFRHYARQYQRIGDYGQIILITPNERLSDQHLLECRESSLEAERLSQDGGDLFSGERRSLSRVAISEITKLGNEQGKKKMAVDSFGDGNLLLVDEGHRGLGSASEEKGWLSHRNKLAGRGFTFEYSATFKEAVVAAGDNGVEESYAKNILFDYGYRYFYEDGYGKDYRIFNLPEKETRQRYTYLTAALLAFYQQQRYFHEEHRQLSQWNLAVPLWVFVGASVVKDDGSKESAKNYNERASDIAQVLDFLAWFLGEKEQAKQALSAVYQGDAASAGLIDKQGNEIFSGSFPWLKEQQLTVDALYRDILTHTFHAAGGGTLNVDRITGDSGELLLKVGEAEKPFGLINVGDALGLAEHLESHDIKHLQVRKSELANSIFAEVTRESSPVNLLIGSKKFIEGWNCWRVSSMGLMNTGKKEGSQIIQLFGRGVRLKGRDMSLMRSSRLDPILAPKYLYLLETLNVFGVGADFMATFRDFLKDEDLPGNDNPEVHTLKLNVMEDVGKSLKMLRPKVRQDTRQAYSFHRDGPLVRFGHPVISSDFYSPLGLTPDIVLKERRVELDRYPRVDSIQASGVKEVMAKPGLAKQLPRYFDDDRLLFIDMAALARDLERYRRARGYANVLIDAERFPELLKSQIWYSLLVPDDQWKLHADNFQRYQSMALELLSLLLDRVFNYHRRAYLEPRMELVALEEARGNLPSTNEYQLVVDGSELALIDDIKQMKAAIEQQQKVAYCSSKANGVSAVQIGAHLYNPLLHLGKDSRIRVEPVALNDSEFRFVEDLKVWLKRNQQAIAKRGEQVYLLRNLVRQGIGFFEAGGFYPDFILWHVNQDRQRIVFVDPHGVRHTGPKDEKIEFSERIKDVQRRLRNECVELESFILAPSSTTSAWVNSHWGMTAEELRAKHVLFMSDSDYLDRLMQMVTAPAVPC</sequence>
<feature type="domain" description="Helicase/UvrB N-terminal" evidence="1">
    <location>
        <begin position="165"/>
        <end position="297"/>
    </location>
</feature>
<dbReference type="Pfam" id="PF04851">
    <property type="entry name" value="ResIII"/>
    <property type="match status" value="1"/>
</dbReference>